<feature type="region of interest" description="Disordered" evidence="1">
    <location>
        <begin position="1"/>
        <end position="23"/>
    </location>
</feature>
<reference evidence="3 4" key="1">
    <citation type="submission" date="2024-09" db="EMBL/GenBank/DDBJ databases">
        <authorList>
            <person name="Sun Q."/>
            <person name="Mori K."/>
        </authorList>
    </citation>
    <scope>NUCLEOTIDE SEQUENCE [LARGE SCALE GENOMIC DNA]</scope>
    <source>
        <strain evidence="3 4">TBRC 1432</strain>
    </source>
</reference>
<organism evidence="3 4">
    <name type="scientific">Kutzneria chonburiensis</name>
    <dbReference type="NCBI Taxonomy" id="1483604"/>
    <lineage>
        <taxon>Bacteria</taxon>
        <taxon>Bacillati</taxon>
        <taxon>Actinomycetota</taxon>
        <taxon>Actinomycetes</taxon>
        <taxon>Pseudonocardiales</taxon>
        <taxon>Pseudonocardiaceae</taxon>
        <taxon>Kutzneria</taxon>
    </lineage>
</organism>
<evidence type="ECO:0000313" key="4">
    <source>
        <dbReference type="Proteomes" id="UP001589810"/>
    </source>
</evidence>
<keyword evidence="2" id="KW-1133">Transmembrane helix</keyword>
<feature type="transmembrane region" description="Helical" evidence="2">
    <location>
        <begin position="58"/>
        <end position="76"/>
    </location>
</feature>
<proteinExistence type="predicted"/>
<dbReference type="Proteomes" id="UP001589810">
    <property type="component" value="Unassembled WGS sequence"/>
</dbReference>
<sequence>MSTQDTGGDGSVAGQHSAGTPSVRRKLARDLFGTALAEALFFWLIAHLHHPSVMWDLATPWALSPLACALPGLVFGGRLRLVAAARGMVIGAVLLGMGMGVLVLFDQMSD</sequence>
<gene>
    <name evidence="3" type="ORF">ACFFH7_19085</name>
</gene>
<keyword evidence="4" id="KW-1185">Reference proteome</keyword>
<dbReference type="RefSeq" id="WP_273940166.1">
    <property type="nucleotide sequence ID" value="NZ_CP097263.1"/>
</dbReference>
<comment type="caution">
    <text evidence="3">The sequence shown here is derived from an EMBL/GenBank/DDBJ whole genome shotgun (WGS) entry which is preliminary data.</text>
</comment>
<dbReference type="EMBL" id="JBHLUD010000006">
    <property type="protein sequence ID" value="MFC0543615.1"/>
    <property type="molecule type" value="Genomic_DNA"/>
</dbReference>
<protein>
    <submittedName>
        <fullName evidence="3">Uncharacterized protein</fullName>
    </submittedName>
</protein>
<name>A0ABV6MUU5_9PSEU</name>
<evidence type="ECO:0000256" key="2">
    <source>
        <dbReference type="SAM" id="Phobius"/>
    </source>
</evidence>
<keyword evidence="2" id="KW-0812">Transmembrane</keyword>
<accession>A0ABV6MUU5</accession>
<evidence type="ECO:0000256" key="1">
    <source>
        <dbReference type="SAM" id="MobiDB-lite"/>
    </source>
</evidence>
<feature type="transmembrane region" description="Helical" evidence="2">
    <location>
        <begin position="27"/>
        <end position="46"/>
    </location>
</feature>
<evidence type="ECO:0000313" key="3">
    <source>
        <dbReference type="EMBL" id="MFC0543615.1"/>
    </source>
</evidence>
<feature type="transmembrane region" description="Helical" evidence="2">
    <location>
        <begin position="83"/>
        <end position="105"/>
    </location>
</feature>
<keyword evidence="2" id="KW-0472">Membrane</keyword>